<evidence type="ECO:0000256" key="1">
    <source>
        <dbReference type="ARBA" id="ARBA00004479"/>
    </source>
</evidence>
<evidence type="ECO:0000256" key="3">
    <source>
        <dbReference type="ARBA" id="ARBA00022692"/>
    </source>
</evidence>
<gene>
    <name evidence="11" type="primary">TMEM123</name>
</gene>
<proteinExistence type="inferred from homology"/>
<evidence type="ECO:0000313" key="10">
    <source>
        <dbReference type="Proteomes" id="UP000694856"/>
    </source>
</evidence>
<feature type="region of interest" description="Disordered" evidence="8">
    <location>
        <begin position="209"/>
        <end position="335"/>
    </location>
</feature>
<dbReference type="AlphaFoldDB" id="A0A8B8TPF3"/>
<evidence type="ECO:0000256" key="5">
    <source>
        <dbReference type="ARBA" id="ARBA00022989"/>
    </source>
</evidence>
<dbReference type="CTD" id="114908"/>
<feature type="compositionally biased region" description="Low complexity" evidence="8">
    <location>
        <begin position="279"/>
        <end position="302"/>
    </location>
</feature>
<dbReference type="PANTHER" id="PTHR11337">
    <property type="entry name" value="MUCIN/PORIMIN"/>
    <property type="match status" value="1"/>
</dbReference>
<comment type="similarity">
    <text evidence="2">Belongs to the CD164 family.</text>
</comment>
<dbReference type="Pfam" id="PF05283">
    <property type="entry name" value="MGC-24"/>
    <property type="match status" value="1"/>
</dbReference>
<dbReference type="PANTHER" id="PTHR11337:SF14">
    <property type="entry name" value="PORIMIN"/>
    <property type="match status" value="1"/>
</dbReference>
<sequence>MAQYPSEGIPPTPASSLDLPFCCPGLQLPPHSCAPPENYSSETSFRAQRSPACWVSGEAEALAFIQENKTTISEKKGNCSSALGLTGASRGGEAARGARGLRTHAPPRAPAPPLARQPRPLQARLARPIWSRGAGGRRGGVRGGSARGAGWGAPESRAHPRRRRLGWEPTRPPRPALGTMGVGSRGFLAALALGVVLVIALLKMVADSTDLDGSQGTKKSLLTEDSNATRTGSTPQVPLSRTNESSTLPMKPSSTTPVSSKNVTTTTLKPTAKSSVPVSSKNKTTTTLKPTTSKTTPPAISTNKTSTTARSTPKITSASHNTSRMSTSTVTTAHNSSVTSVSSPVTITATINSKENKGSRFDTGSFVGGIVLTLGVLSFLYIGCKVYYSRRGIRYRTIDEHDAII</sequence>
<feature type="compositionally biased region" description="Gly residues" evidence="8">
    <location>
        <begin position="133"/>
        <end position="151"/>
    </location>
</feature>
<keyword evidence="10" id="KW-1185">Reference proteome</keyword>
<feature type="compositionally biased region" description="Polar residues" evidence="8">
    <location>
        <begin position="303"/>
        <end position="325"/>
    </location>
</feature>
<dbReference type="Proteomes" id="UP000694856">
    <property type="component" value="Chromosome 10"/>
</dbReference>
<feature type="region of interest" description="Disordered" evidence="8">
    <location>
        <begin position="131"/>
        <end position="178"/>
    </location>
</feature>
<keyword evidence="7" id="KW-0325">Glycoprotein</keyword>
<name>A0A8B8TPF3_CAMFR</name>
<evidence type="ECO:0000256" key="7">
    <source>
        <dbReference type="ARBA" id="ARBA00023180"/>
    </source>
</evidence>
<evidence type="ECO:0000256" key="4">
    <source>
        <dbReference type="ARBA" id="ARBA00022729"/>
    </source>
</evidence>
<keyword evidence="4" id="KW-0732">Signal</keyword>
<protein>
    <submittedName>
        <fullName evidence="11">Porimin</fullName>
    </submittedName>
</protein>
<dbReference type="GO" id="GO:0016020">
    <property type="term" value="C:membrane"/>
    <property type="evidence" value="ECO:0007669"/>
    <property type="project" value="UniProtKB-SubCell"/>
</dbReference>
<evidence type="ECO:0000313" key="11">
    <source>
        <dbReference type="RefSeq" id="XP_032344142.1"/>
    </source>
</evidence>
<evidence type="ECO:0000256" key="6">
    <source>
        <dbReference type="ARBA" id="ARBA00023136"/>
    </source>
</evidence>
<keyword evidence="3 9" id="KW-0812">Transmembrane</keyword>
<comment type="subcellular location">
    <subcellularLocation>
        <location evidence="1">Membrane</location>
        <topology evidence="1">Single-pass type I membrane protein</topology>
    </subcellularLocation>
</comment>
<keyword evidence="5 9" id="KW-1133">Transmembrane helix</keyword>
<accession>A0A8B8TPF3</accession>
<feature type="transmembrane region" description="Helical" evidence="9">
    <location>
        <begin position="366"/>
        <end position="388"/>
    </location>
</feature>
<dbReference type="GO" id="GO:0031410">
    <property type="term" value="C:cytoplasmic vesicle"/>
    <property type="evidence" value="ECO:0007669"/>
    <property type="project" value="TreeGrafter"/>
</dbReference>
<dbReference type="RefSeq" id="XP_032344142.1">
    <property type="nucleotide sequence ID" value="XM_032488251.1"/>
</dbReference>
<keyword evidence="6 9" id="KW-0472">Membrane</keyword>
<evidence type="ECO:0000256" key="8">
    <source>
        <dbReference type="SAM" id="MobiDB-lite"/>
    </source>
</evidence>
<organism evidence="10 11">
    <name type="scientific">Camelus ferus</name>
    <name type="common">Wild bactrian camel</name>
    <name type="synonym">Camelus bactrianus ferus</name>
    <dbReference type="NCBI Taxonomy" id="419612"/>
    <lineage>
        <taxon>Eukaryota</taxon>
        <taxon>Metazoa</taxon>
        <taxon>Chordata</taxon>
        <taxon>Craniata</taxon>
        <taxon>Vertebrata</taxon>
        <taxon>Euteleostomi</taxon>
        <taxon>Mammalia</taxon>
        <taxon>Eutheria</taxon>
        <taxon>Laurasiatheria</taxon>
        <taxon>Artiodactyla</taxon>
        <taxon>Tylopoda</taxon>
        <taxon>Camelidae</taxon>
        <taxon>Camelus</taxon>
    </lineage>
</organism>
<evidence type="ECO:0000256" key="9">
    <source>
        <dbReference type="SAM" id="Phobius"/>
    </source>
</evidence>
<dbReference type="InterPro" id="IPR007947">
    <property type="entry name" value="CD164_MGC24"/>
</dbReference>
<feature type="compositionally biased region" description="Low complexity" evidence="8">
    <location>
        <begin position="326"/>
        <end position="335"/>
    </location>
</feature>
<feature type="compositionally biased region" description="Polar residues" evidence="8">
    <location>
        <begin position="211"/>
        <end position="278"/>
    </location>
</feature>
<reference evidence="11" key="1">
    <citation type="submission" date="2025-08" db="UniProtKB">
        <authorList>
            <consortium name="RefSeq"/>
        </authorList>
    </citation>
    <scope>IDENTIFICATION</scope>
    <source>
        <tissue evidence="11">Ear skin</tissue>
    </source>
</reference>
<dbReference type="KEGG" id="cfr:102519887"/>
<dbReference type="GeneID" id="102519887"/>
<evidence type="ECO:0000256" key="2">
    <source>
        <dbReference type="ARBA" id="ARBA00005341"/>
    </source>
</evidence>